<proteinExistence type="predicted"/>
<evidence type="ECO:0000313" key="4">
    <source>
        <dbReference type="Proteomes" id="UP001283361"/>
    </source>
</evidence>
<dbReference type="SUPFAM" id="SSF52540">
    <property type="entry name" value="P-loop containing nucleoside triphosphate hydrolases"/>
    <property type="match status" value="1"/>
</dbReference>
<feature type="region of interest" description="Disordered" evidence="1">
    <location>
        <begin position="245"/>
        <end position="264"/>
    </location>
</feature>
<feature type="compositionally biased region" description="Basic residues" evidence="1">
    <location>
        <begin position="566"/>
        <end position="578"/>
    </location>
</feature>
<name>A0AAE1AVF7_9GAST</name>
<dbReference type="PANTHER" id="PTHR14690">
    <property type="entry name" value="IQ MOTIF CONTAINING WITH AAA DOMAIN 1"/>
    <property type="match status" value="1"/>
</dbReference>
<dbReference type="InterPro" id="IPR003959">
    <property type="entry name" value="ATPase_AAA_core"/>
</dbReference>
<feature type="region of interest" description="Disordered" evidence="1">
    <location>
        <begin position="553"/>
        <end position="581"/>
    </location>
</feature>
<dbReference type="EMBL" id="JAWDGP010001143">
    <property type="protein sequence ID" value="KAK3794076.1"/>
    <property type="molecule type" value="Genomic_DNA"/>
</dbReference>
<keyword evidence="4" id="KW-1185">Reference proteome</keyword>
<accession>A0AAE1AVF7</accession>
<sequence length="917" mass="103670">MSVLPSGVASETATNGNAPRKRLWNFANDDRLKIHGTNQWYQANHEAEVLLCREPPVDASGEPVMFKPIEGLEQAYEFLAVRYVEYVLLLQMMTSSLKRLLHPQKRLLLKRFIEAVACRVCELKSEMTKLSSSHIHNLHGYYHASGITPDQLQYGIPESIIENLQPVLKLREMALSLTWKTLEGRTGQDPSDTLAFTAGKDTDRTEFFSYFTIEPASPGLSRDQAEFKDNRSSKIYSSFSATLGKMRPSSSEGSGGGLLPGTRRRTTEIGGSVVLAKADLSKNISGKQLVDDDFVESIRFKEMISDSDFHMKVKFLLRYWRKWICRQEFQITKETTDGFYGMSSTTNLAQAKNPIETKAAAEQTLRRARDELYVLSLKPLREQYMSSSEASFDIWALKLNLEQWILELRDLLGKCPPYPPEEAGGCLALFSDKTVDQVMEELEEFDEKEKTKKSDKEKEKEKEKKKKENPKEKAKTDKDAGFLWTMPRSLSVPVMCRALDQYVQYWNLKLELDNLEQGMDLQLAKETVRAEAEETIRKMVDAMMLVELDKLRAIDREPAPKPDKKDKKKDKGAKKRKKDPLAHRSVEEIFGELALTGIVAKPEQVTLDDFIGAPNLLDSRYDVYRPATPQDLKMVLREVFGLPLCSPLIHSSVDLRNSVLLAGPPGAGKTMMVSGLCKETGATVFDLSPVRMVGKFVGKKREDYLMSLLQKVAKAMEPSIILVDECHLLFPSKKAKKRPDVSHDKPTRWVRLLSRLMKKFVQGDRVLLVGVTNEPFLAKTGAMCKLFQNAIFVPFPEYGSRWAIWLHFLKNVKLLKAHEINVSSMAKLSEGLTGGDIKTVISTVCTASRLTSNRRLRGAEMVPAIARKLADDRAPTRADWVKWYLTTPMMKARQEMIKSITEKDSEEAAAGKSGKKK</sequence>
<feature type="compositionally biased region" description="Basic and acidic residues" evidence="1">
    <location>
        <begin position="553"/>
        <end position="565"/>
    </location>
</feature>
<dbReference type="AlphaFoldDB" id="A0AAE1AVF7"/>
<evidence type="ECO:0000313" key="3">
    <source>
        <dbReference type="EMBL" id="KAK3794076.1"/>
    </source>
</evidence>
<dbReference type="SMART" id="SM00382">
    <property type="entry name" value="AAA"/>
    <property type="match status" value="1"/>
</dbReference>
<dbReference type="GO" id="GO:0005524">
    <property type="term" value="F:ATP binding"/>
    <property type="evidence" value="ECO:0007669"/>
    <property type="project" value="InterPro"/>
</dbReference>
<dbReference type="GO" id="GO:0016887">
    <property type="term" value="F:ATP hydrolysis activity"/>
    <property type="evidence" value="ECO:0007669"/>
    <property type="project" value="InterPro"/>
</dbReference>
<dbReference type="InterPro" id="IPR003593">
    <property type="entry name" value="AAA+_ATPase"/>
</dbReference>
<dbReference type="InterPro" id="IPR027417">
    <property type="entry name" value="P-loop_NTPase"/>
</dbReference>
<dbReference type="PANTHER" id="PTHR14690:SF0">
    <property type="entry name" value="IQ MOTIF CONTAINING WITH AAA DOMAIN 1"/>
    <property type="match status" value="1"/>
</dbReference>
<evidence type="ECO:0000259" key="2">
    <source>
        <dbReference type="SMART" id="SM00382"/>
    </source>
</evidence>
<feature type="compositionally biased region" description="Basic and acidic residues" evidence="1">
    <location>
        <begin position="447"/>
        <end position="462"/>
    </location>
</feature>
<feature type="region of interest" description="Disordered" evidence="1">
    <location>
        <begin position="442"/>
        <end position="477"/>
    </location>
</feature>
<reference evidence="3" key="1">
    <citation type="journal article" date="2023" name="G3 (Bethesda)">
        <title>A reference genome for the long-term kleptoplast-retaining sea slug Elysia crispata morphotype clarki.</title>
        <authorList>
            <person name="Eastman K.E."/>
            <person name="Pendleton A.L."/>
            <person name="Shaikh M.A."/>
            <person name="Suttiyut T."/>
            <person name="Ogas R."/>
            <person name="Tomko P."/>
            <person name="Gavelis G."/>
            <person name="Widhalm J.R."/>
            <person name="Wisecaver J.H."/>
        </authorList>
    </citation>
    <scope>NUCLEOTIDE SEQUENCE</scope>
    <source>
        <strain evidence="3">ECLA1</strain>
    </source>
</reference>
<dbReference type="Gene3D" id="1.10.8.60">
    <property type="match status" value="1"/>
</dbReference>
<gene>
    <name evidence="3" type="ORF">RRG08_042890</name>
</gene>
<dbReference type="Pfam" id="PF00004">
    <property type="entry name" value="AAA"/>
    <property type="match status" value="1"/>
</dbReference>
<feature type="domain" description="AAA+ ATPase" evidence="2">
    <location>
        <begin position="655"/>
        <end position="792"/>
    </location>
</feature>
<organism evidence="3 4">
    <name type="scientific">Elysia crispata</name>
    <name type="common">lettuce slug</name>
    <dbReference type="NCBI Taxonomy" id="231223"/>
    <lineage>
        <taxon>Eukaryota</taxon>
        <taxon>Metazoa</taxon>
        <taxon>Spiralia</taxon>
        <taxon>Lophotrochozoa</taxon>
        <taxon>Mollusca</taxon>
        <taxon>Gastropoda</taxon>
        <taxon>Heterobranchia</taxon>
        <taxon>Euthyneura</taxon>
        <taxon>Panpulmonata</taxon>
        <taxon>Sacoglossa</taxon>
        <taxon>Placobranchoidea</taxon>
        <taxon>Plakobranchidae</taxon>
        <taxon>Elysia</taxon>
    </lineage>
</organism>
<evidence type="ECO:0000256" key="1">
    <source>
        <dbReference type="SAM" id="MobiDB-lite"/>
    </source>
</evidence>
<dbReference type="Gene3D" id="3.40.50.300">
    <property type="entry name" value="P-loop containing nucleotide triphosphate hydrolases"/>
    <property type="match status" value="1"/>
</dbReference>
<dbReference type="InterPro" id="IPR052267">
    <property type="entry name" value="N-DRC_Component"/>
</dbReference>
<comment type="caution">
    <text evidence="3">The sequence shown here is derived from an EMBL/GenBank/DDBJ whole genome shotgun (WGS) entry which is preliminary data.</text>
</comment>
<protein>
    <recommendedName>
        <fullName evidence="2">AAA+ ATPase domain-containing protein</fullName>
    </recommendedName>
</protein>
<dbReference type="Proteomes" id="UP001283361">
    <property type="component" value="Unassembled WGS sequence"/>
</dbReference>